<organism evidence="3 4">
    <name type="scientific">Urechidicola vernalis</name>
    <dbReference type="NCBI Taxonomy" id="3075600"/>
    <lineage>
        <taxon>Bacteria</taxon>
        <taxon>Pseudomonadati</taxon>
        <taxon>Bacteroidota</taxon>
        <taxon>Flavobacteriia</taxon>
        <taxon>Flavobacteriales</taxon>
        <taxon>Flavobacteriaceae</taxon>
        <taxon>Urechidicola</taxon>
    </lineage>
</organism>
<evidence type="ECO:0000256" key="1">
    <source>
        <dbReference type="SAM" id="SignalP"/>
    </source>
</evidence>
<keyword evidence="1" id="KW-0732">Signal</keyword>
<protein>
    <submittedName>
        <fullName evidence="3">DUF5777 family beta-barrel protein</fullName>
    </submittedName>
</protein>
<accession>A0ABU2Y6M8</accession>
<gene>
    <name evidence="3" type="ORF">RM519_11360</name>
</gene>
<sequence length="284" mass="32367">MRNFSLMLLSILISGVVFSQEELLSELEEEVVLDSTVTSAFKGLKIVDIESTKLAAQKDFYFVIAHRFGSIKGGIDEFFGLDTSSIRFSLIYGFTDWLNFGVSRSSYNKVYDITSKYRFIQQQEHGFPLNVVGFSSIAINTGIDEDDYMNFEFKHRLTYLTQLMISRKITEKLSLQIVPILFHENFVENDMQDNTQYALGGGGRYKLSKFVTFNIDYAYHFNRASNSIFRNPLSIGVDIETGGHVFQLHLTNAQPMYDAGFLTNAAGDWSEGDIYFGFNLSRVF</sequence>
<dbReference type="RefSeq" id="WP_311593933.1">
    <property type="nucleotide sequence ID" value="NZ_JAVRHV010000006.1"/>
</dbReference>
<dbReference type="EMBL" id="JAVRHV010000006">
    <property type="protein sequence ID" value="MDT0553846.1"/>
    <property type="molecule type" value="Genomic_DNA"/>
</dbReference>
<keyword evidence="4" id="KW-1185">Reference proteome</keyword>
<reference evidence="3 4" key="1">
    <citation type="submission" date="2023-09" db="EMBL/GenBank/DDBJ databases">
        <authorList>
            <person name="Rey-Velasco X."/>
        </authorList>
    </citation>
    <scope>NUCLEOTIDE SEQUENCE [LARGE SCALE GENOMIC DNA]</scope>
    <source>
        <strain evidence="3 4">P050</strain>
    </source>
</reference>
<evidence type="ECO:0000313" key="3">
    <source>
        <dbReference type="EMBL" id="MDT0553846.1"/>
    </source>
</evidence>
<name>A0ABU2Y6M8_9FLAO</name>
<feature type="domain" description="DUF5777" evidence="2">
    <location>
        <begin position="41"/>
        <end position="284"/>
    </location>
</feature>
<dbReference type="InterPro" id="IPR045916">
    <property type="entry name" value="DUF5777"/>
</dbReference>
<evidence type="ECO:0000313" key="4">
    <source>
        <dbReference type="Proteomes" id="UP001252186"/>
    </source>
</evidence>
<evidence type="ECO:0000259" key="2">
    <source>
        <dbReference type="Pfam" id="PF19089"/>
    </source>
</evidence>
<proteinExistence type="predicted"/>
<feature type="signal peptide" evidence="1">
    <location>
        <begin position="1"/>
        <end position="19"/>
    </location>
</feature>
<comment type="caution">
    <text evidence="3">The sequence shown here is derived from an EMBL/GenBank/DDBJ whole genome shotgun (WGS) entry which is preliminary data.</text>
</comment>
<feature type="chain" id="PRO_5045567505" evidence="1">
    <location>
        <begin position="20"/>
        <end position="284"/>
    </location>
</feature>
<dbReference type="Proteomes" id="UP001252186">
    <property type="component" value="Unassembled WGS sequence"/>
</dbReference>
<dbReference type="Pfam" id="PF19089">
    <property type="entry name" value="DUF5777"/>
    <property type="match status" value="1"/>
</dbReference>